<organism evidence="2 3">
    <name type="scientific">Nocardioides islandensis</name>
    <dbReference type="NCBI Taxonomy" id="433663"/>
    <lineage>
        <taxon>Bacteria</taxon>
        <taxon>Bacillati</taxon>
        <taxon>Actinomycetota</taxon>
        <taxon>Actinomycetes</taxon>
        <taxon>Propionibacteriales</taxon>
        <taxon>Nocardioidaceae</taxon>
        <taxon>Nocardioides</taxon>
    </lineage>
</organism>
<feature type="transmembrane region" description="Helical" evidence="1">
    <location>
        <begin position="68"/>
        <end position="89"/>
    </location>
</feature>
<reference evidence="2" key="1">
    <citation type="submission" date="2020-11" db="EMBL/GenBank/DDBJ databases">
        <title>Nocardioides sp. nov., isolated from Soil of Cynanchum wilfordii Hemsley rhizosphere.</title>
        <authorList>
            <person name="Lee J.-S."/>
            <person name="Suh M.K."/>
            <person name="Kim J.-S."/>
        </authorList>
    </citation>
    <scope>NUCLEOTIDE SEQUENCE</scope>
    <source>
        <strain evidence="2">KCTC 19275</strain>
    </source>
</reference>
<evidence type="ECO:0000313" key="3">
    <source>
        <dbReference type="Proteomes" id="UP000640489"/>
    </source>
</evidence>
<keyword evidence="3" id="KW-1185">Reference proteome</keyword>
<feature type="transmembrane region" description="Helical" evidence="1">
    <location>
        <begin position="101"/>
        <end position="120"/>
    </location>
</feature>
<dbReference type="EMBL" id="JADKPN010000009">
    <property type="protein sequence ID" value="MBF4764386.1"/>
    <property type="molecule type" value="Genomic_DNA"/>
</dbReference>
<dbReference type="RefSeq" id="WP_194707579.1">
    <property type="nucleotide sequence ID" value="NZ_JADKPN010000009.1"/>
</dbReference>
<dbReference type="Pfam" id="PF06197">
    <property type="entry name" value="DUF998"/>
    <property type="match status" value="1"/>
</dbReference>
<evidence type="ECO:0000256" key="1">
    <source>
        <dbReference type="SAM" id="Phobius"/>
    </source>
</evidence>
<dbReference type="Proteomes" id="UP000640489">
    <property type="component" value="Unassembled WGS sequence"/>
</dbReference>
<name>A0A930VEY1_9ACTN</name>
<dbReference type="AlphaFoldDB" id="A0A930VEY1"/>
<keyword evidence="1" id="KW-0812">Transmembrane</keyword>
<comment type="caution">
    <text evidence="2">The sequence shown here is derived from an EMBL/GenBank/DDBJ whole genome shotgun (WGS) entry which is preliminary data.</text>
</comment>
<gene>
    <name evidence="2" type="ORF">ISU07_14730</name>
</gene>
<feature type="transmembrane region" description="Helical" evidence="1">
    <location>
        <begin position="140"/>
        <end position="160"/>
    </location>
</feature>
<evidence type="ECO:0000313" key="2">
    <source>
        <dbReference type="EMBL" id="MBF4764386.1"/>
    </source>
</evidence>
<sequence length="218" mass="23000">MTDTLIRPPSQGYAQELARVPLVTGPVFLAEVAINSWLSRDYLSSYGWTLRGDADLPWPSMLALGPHGWAQVAGFAVAGLGILSLLPAVRSLLPRGRTRAVAVGLVGLMGMGITLSAARLDASMIRQGDPVTWHGLLHGLMFLVVLFSAMTAPLAVALAARRTPGLSRLAKVSALAPLAFVAALASHQGQLGFYVFLVLLFGWVGYVALEARGGTRTA</sequence>
<accession>A0A930VEY1</accession>
<protein>
    <submittedName>
        <fullName evidence="2">DUF998 domain-containing protein</fullName>
    </submittedName>
</protein>
<proteinExistence type="predicted"/>
<keyword evidence="1" id="KW-0472">Membrane</keyword>
<dbReference type="InterPro" id="IPR009339">
    <property type="entry name" value="DUF998"/>
</dbReference>
<feature type="transmembrane region" description="Helical" evidence="1">
    <location>
        <begin position="169"/>
        <end position="185"/>
    </location>
</feature>
<feature type="transmembrane region" description="Helical" evidence="1">
    <location>
        <begin position="191"/>
        <end position="209"/>
    </location>
</feature>
<keyword evidence="1" id="KW-1133">Transmembrane helix</keyword>